<dbReference type="EMBL" id="JANAWD010000026">
    <property type="protein sequence ID" value="KAJ3490576.1"/>
    <property type="molecule type" value="Genomic_DNA"/>
</dbReference>
<name>A0AAD5VD35_9APHY</name>
<comment type="caution">
    <text evidence="2">The sequence shown here is derived from an EMBL/GenBank/DDBJ whole genome shotgun (WGS) entry which is preliminary data.</text>
</comment>
<evidence type="ECO:0000313" key="3">
    <source>
        <dbReference type="Proteomes" id="UP001212997"/>
    </source>
</evidence>
<reference evidence="2" key="1">
    <citation type="submission" date="2022-07" db="EMBL/GenBank/DDBJ databases">
        <title>Genome Sequence of Physisporinus lineatus.</title>
        <authorList>
            <person name="Buettner E."/>
        </authorList>
    </citation>
    <scope>NUCLEOTIDE SEQUENCE</scope>
    <source>
        <strain evidence="2">VT162</strain>
    </source>
</reference>
<feature type="region of interest" description="Disordered" evidence="1">
    <location>
        <begin position="83"/>
        <end position="220"/>
    </location>
</feature>
<evidence type="ECO:0000313" key="2">
    <source>
        <dbReference type="EMBL" id="KAJ3490576.1"/>
    </source>
</evidence>
<dbReference type="Proteomes" id="UP001212997">
    <property type="component" value="Unassembled WGS sequence"/>
</dbReference>
<proteinExistence type="predicted"/>
<protein>
    <submittedName>
        <fullName evidence="2">Uncharacterized protein</fullName>
    </submittedName>
</protein>
<feature type="compositionally biased region" description="Low complexity" evidence="1">
    <location>
        <begin position="191"/>
        <end position="206"/>
    </location>
</feature>
<feature type="compositionally biased region" description="Polar residues" evidence="1">
    <location>
        <begin position="117"/>
        <end position="129"/>
    </location>
</feature>
<organism evidence="2 3">
    <name type="scientific">Meripilus lineatus</name>
    <dbReference type="NCBI Taxonomy" id="2056292"/>
    <lineage>
        <taxon>Eukaryota</taxon>
        <taxon>Fungi</taxon>
        <taxon>Dikarya</taxon>
        <taxon>Basidiomycota</taxon>
        <taxon>Agaricomycotina</taxon>
        <taxon>Agaricomycetes</taxon>
        <taxon>Polyporales</taxon>
        <taxon>Meripilaceae</taxon>
        <taxon>Meripilus</taxon>
    </lineage>
</organism>
<evidence type="ECO:0000256" key="1">
    <source>
        <dbReference type="SAM" id="MobiDB-lite"/>
    </source>
</evidence>
<gene>
    <name evidence="2" type="ORF">NLI96_g1355</name>
</gene>
<keyword evidence="3" id="KW-1185">Reference proteome</keyword>
<accession>A0AAD5VD35</accession>
<feature type="compositionally biased region" description="Basic and acidic residues" evidence="1">
    <location>
        <begin position="158"/>
        <end position="177"/>
    </location>
</feature>
<sequence length="236" mass="26251">MAASIGGQRWAHMRNRVMFASVCAGLIGAIYGQVKRAQAHWNFGQQLENPTGFIQALENVNVRTGGTKPLGFTILGAERRAAAVEQQSNANDSGMVQESQESERWHSSERAAVSTGEAPSQSMSTQAPIQTPPVPQEPTTSRPTTRWDEIRMANARGSAKDSSWEALRQSHERDRVSEASPSPPDIYDNNQQQQQQQQQQKLQQHQPSGTLRDQERTKEQAKFDALLEAERKMSRG</sequence>
<feature type="compositionally biased region" description="Polar residues" evidence="1">
    <location>
        <begin position="85"/>
        <end position="99"/>
    </location>
</feature>
<dbReference type="AlphaFoldDB" id="A0AAD5VD35"/>